<protein>
    <submittedName>
        <fullName evidence="2">Uncharacterized protein</fullName>
    </submittedName>
</protein>
<proteinExistence type="predicted"/>
<reference evidence="2 3" key="1">
    <citation type="submission" date="2017-08" db="EMBL/GenBank/DDBJ databases">
        <title>Acidophilic green algal genome provides insights into adaptation to an acidic environment.</title>
        <authorList>
            <person name="Hirooka S."/>
            <person name="Hirose Y."/>
            <person name="Kanesaki Y."/>
            <person name="Higuchi S."/>
            <person name="Fujiwara T."/>
            <person name="Onuma R."/>
            <person name="Era A."/>
            <person name="Ohbayashi R."/>
            <person name="Uzuka A."/>
            <person name="Nozaki H."/>
            <person name="Yoshikawa H."/>
            <person name="Miyagishima S.Y."/>
        </authorList>
    </citation>
    <scope>NUCLEOTIDE SEQUENCE [LARGE SCALE GENOMIC DNA]</scope>
    <source>
        <strain evidence="2 3">NIES-2499</strain>
    </source>
</reference>
<evidence type="ECO:0000313" key="3">
    <source>
        <dbReference type="Proteomes" id="UP000232323"/>
    </source>
</evidence>
<dbReference type="Proteomes" id="UP000232323">
    <property type="component" value="Unassembled WGS sequence"/>
</dbReference>
<comment type="caution">
    <text evidence="2">The sequence shown here is derived from an EMBL/GenBank/DDBJ whole genome shotgun (WGS) entry which is preliminary data.</text>
</comment>
<name>A0A250XCK9_9CHLO</name>
<organism evidence="2 3">
    <name type="scientific">Chlamydomonas eustigma</name>
    <dbReference type="NCBI Taxonomy" id="1157962"/>
    <lineage>
        <taxon>Eukaryota</taxon>
        <taxon>Viridiplantae</taxon>
        <taxon>Chlorophyta</taxon>
        <taxon>core chlorophytes</taxon>
        <taxon>Chlorophyceae</taxon>
        <taxon>CS clade</taxon>
        <taxon>Chlamydomonadales</taxon>
        <taxon>Chlamydomonadaceae</taxon>
        <taxon>Chlamydomonas</taxon>
    </lineage>
</organism>
<feature type="compositionally biased region" description="Basic and acidic residues" evidence="1">
    <location>
        <begin position="35"/>
        <end position="49"/>
    </location>
</feature>
<dbReference type="EMBL" id="BEGY01000057">
    <property type="protein sequence ID" value="GAX80794.1"/>
    <property type="molecule type" value="Genomic_DNA"/>
</dbReference>
<keyword evidence="3" id="KW-1185">Reference proteome</keyword>
<feature type="region of interest" description="Disordered" evidence="1">
    <location>
        <begin position="35"/>
        <end position="69"/>
    </location>
</feature>
<dbReference type="AlphaFoldDB" id="A0A250XCK9"/>
<evidence type="ECO:0000256" key="1">
    <source>
        <dbReference type="SAM" id="MobiDB-lite"/>
    </source>
</evidence>
<evidence type="ECO:0000313" key="2">
    <source>
        <dbReference type="EMBL" id="GAX80794.1"/>
    </source>
</evidence>
<dbReference type="STRING" id="1157962.A0A250XCK9"/>
<accession>A0A250XCK9</accession>
<sequence length="366" mass="41781">MTQRDIGSYFTRVPDNNHPLSVCNANVRLHPELEEAKEARRRQDIERRSRALSPPPRQERGSCSKSSKSAVDVLNTLEELSSDNPSLSPTELSFRSSQNSEVKRYQKWPYWKKRMVVQVHERSNSGWLSRDVKGRGHLGSIEGTVSHMKTIFSSDFKGLSWSCFNDWLKLYKTSYQTELARLKPIPIIRVGCEKAAKEYAMIQLQGKRAASLASQLKISSNSVPQPLYTAIQEKIMEQVESGVPGLNSNTLQPILLAFIKDSPWAGLLHGRVGGWFKCCRSWIRRVCRKMDLRVRAATTAAQKLPDDYKEQLDLWRMQITHEVYTKKIPEALVVNADQTGIFLVPAYKSPYLQAMLAMHCLHQQHL</sequence>
<gene>
    <name evidence="2" type="ORF">CEUSTIGMA_g8230.t1</name>
</gene>
<dbReference type="OrthoDB" id="3341102at2759"/>